<reference evidence="3" key="1">
    <citation type="thesis" date="2020" institute="ProQuest LLC" country="789 East Eisenhower Parkway, Ann Arbor, MI, USA">
        <title>Comparative Genomics and Chromosome Evolution.</title>
        <authorList>
            <person name="Mudd A.B."/>
        </authorList>
    </citation>
    <scope>NUCLEOTIDE SEQUENCE</scope>
    <source>
        <strain evidence="3">1538</strain>
        <tissue evidence="3">Blood</tissue>
    </source>
</reference>
<evidence type="ECO:0000256" key="1">
    <source>
        <dbReference type="SAM" id="MobiDB-lite"/>
    </source>
</evidence>
<feature type="region of interest" description="Disordered" evidence="1">
    <location>
        <begin position="60"/>
        <end position="86"/>
    </location>
</feature>
<comment type="caution">
    <text evidence="3">The sequence shown here is derived from an EMBL/GenBank/DDBJ whole genome shotgun (WGS) entry which is preliminary data.</text>
</comment>
<dbReference type="AlphaFoldDB" id="A0AAV3APV5"/>
<protein>
    <recommendedName>
        <fullName evidence="2">Myb/SANT-like DNA-binding domain-containing protein</fullName>
    </recommendedName>
</protein>
<gene>
    <name evidence="3" type="ORF">GDO54_009426</name>
</gene>
<accession>A0AAV3APV5</accession>
<evidence type="ECO:0000313" key="4">
    <source>
        <dbReference type="Proteomes" id="UP001181693"/>
    </source>
</evidence>
<sequence length="542" mass="61597">MYIALRMRQLGIFRDWKQCRSKYKNLKYEYRALRSSTREPVHKIPFYDELHAILGSDTAPQGATEAGLEEDTCPDQAAEPDLQSPGGGTNEMLLVPAVHNEGGKHWSARETLALINIWSDMIISGQLKGTVRNQKIFEQIAGLLQQAGIDRDWRQCRTKYKNLKHEYAVVKKAHESGNRWKTMKYFKELDAILSVKPSGYKKNNSDKPLPCPRLVPDSVPADCSTGHISILPEGNPADQNTPHVKKDLNTSGQDLEGADLDLPTTGNTVSMHIKEESSSVDDPPEMEDDPDFRVMTVNDTGGGRNWSDYEVHSLLLVWSDEKIAQRLDGTFRNKHVFEEISLRLMEFGINRDWKQCRRKYKNLKYEYHCIQKDENNENQRTMRQTVKFFDQIDRILRHFPKVAARAAENEPCGDIPKQAICQEESRRVSGAQDFPEEENLVRLSNQALPAQLKRKISANEFPCPDYKKHAWIYTPTKQPSLAGAAVKTSENPPAVKVIGPPQSKDGSWEPRLTGGVLRDPDINDQVCTTSSEKKQLEKKNED</sequence>
<dbReference type="Gene3D" id="1.10.10.60">
    <property type="entry name" value="Homeodomain-like"/>
    <property type="match status" value="3"/>
</dbReference>
<dbReference type="PANTHER" id="PTHR47595:SF1">
    <property type="entry name" value="MYB_SANT-LIKE DNA-BINDING DOMAIN-CONTAINING PROTEIN"/>
    <property type="match status" value="1"/>
</dbReference>
<evidence type="ECO:0000259" key="2">
    <source>
        <dbReference type="Pfam" id="PF13837"/>
    </source>
</evidence>
<feature type="compositionally biased region" description="Basic and acidic residues" evidence="1">
    <location>
        <begin position="531"/>
        <end position="542"/>
    </location>
</feature>
<dbReference type="PANTHER" id="PTHR47595">
    <property type="entry name" value="HEAT SHOCK 70 KDA PROTEIN 14"/>
    <property type="match status" value="1"/>
</dbReference>
<dbReference type="InterPro" id="IPR044822">
    <property type="entry name" value="Myb_DNA-bind_4"/>
</dbReference>
<dbReference type="Pfam" id="PF13837">
    <property type="entry name" value="Myb_DNA-bind_4"/>
    <property type="match status" value="3"/>
</dbReference>
<evidence type="ECO:0000313" key="3">
    <source>
        <dbReference type="EMBL" id="DBA29173.1"/>
    </source>
</evidence>
<feature type="region of interest" description="Disordered" evidence="1">
    <location>
        <begin position="483"/>
        <end position="542"/>
    </location>
</feature>
<dbReference type="Proteomes" id="UP001181693">
    <property type="component" value="Unassembled WGS sequence"/>
</dbReference>
<keyword evidence="4" id="KW-1185">Reference proteome</keyword>
<name>A0AAV3APV5_PYXAD</name>
<feature type="domain" description="Myb/SANT-like DNA-binding" evidence="2">
    <location>
        <begin position="3"/>
        <end position="53"/>
    </location>
</feature>
<feature type="region of interest" description="Disordered" evidence="1">
    <location>
        <begin position="230"/>
        <end position="255"/>
    </location>
</feature>
<feature type="domain" description="Myb/SANT-like DNA-binding" evidence="2">
    <location>
        <begin position="104"/>
        <end position="192"/>
    </location>
</feature>
<feature type="domain" description="Myb/SANT-like DNA-binding" evidence="2">
    <location>
        <begin position="304"/>
        <end position="395"/>
    </location>
</feature>
<proteinExistence type="predicted"/>
<dbReference type="EMBL" id="DYDO01000003">
    <property type="protein sequence ID" value="DBA29173.1"/>
    <property type="molecule type" value="Genomic_DNA"/>
</dbReference>
<organism evidence="3 4">
    <name type="scientific">Pyxicephalus adspersus</name>
    <name type="common">African bullfrog</name>
    <dbReference type="NCBI Taxonomy" id="30357"/>
    <lineage>
        <taxon>Eukaryota</taxon>
        <taxon>Metazoa</taxon>
        <taxon>Chordata</taxon>
        <taxon>Craniata</taxon>
        <taxon>Vertebrata</taxon>
        <taxon>Euteleostomi</taxon>
        <taxon>Amphibia</taxon>
        <taxon>Batrachia</taxon>
        <taxon>Anura</taxon>
        <taxon>Neobatrachia</taxon>
        <taxon>Ranoidea</taxon>
        <taxon>Pyxicephalidae</taxon>
        <taxon>Pyxicephalinae</taxon>
        <taxon>Pyxicephalus</taxon>
    </lineage>
</organism>
<dbReference type="FunFam" id="1.10.10.60:FF:000032">
    <property type="entry name" value="Zinc finger and SCAN domain-containing 20"/>
    <property type="match status" value="2"/>
</dbReference>